<keyword evidence="8" id="KW-0418">Kinase</keyword>
<dbReference type="AlphaFoldDB" id="A0A3N6PWR0"/>
<dbReference type="PANTHER" id="PTHR43304">
    <property type="entry name" value="PHYTOCHROME-LIKE PROTEIN CPH1"/>
    <property type="match status" value="1"/>
</dbReference>
<dbReference type="Proteomes" id="UP000269154">
    <property type="component" value="Unassembled WGS sequence"/>
</dbReference>
<feature type="non-terminal residue" evidence="16">
    <location>
        <position position="741"/>
    </location>
</feature>
<dbReference type="SMART" id="SM00304">
    <property type="entry name" value="HAMP"/>
    <property type="match status" value="1"/>
</dbReference>
<dbReference type="Pfam" id="PF02743">
    <property type="entry name" value="dCache_1"/>
    <property type="match status" value="1"/>
</dbReference>
<dbReference type="Pfam" id="PF08447">
    <property type="entry name" value="PAS_3"/>
    <property type="match status" value="1"/>
</dbReference>
<feature type="domain" description="PAC" evidence="14">
    <location>
        <begin position="639"/>
        <end position="691"/>
    </location>
</feature>
<keyword evidence="10 12" id="KW-0472">Membrane</keyword>
<dbReference type="InterPro" id="IPR033479">
    <property type="entry name" value="dCache_1"/>
</dbReference>
<evidence type="ECO:0000256" key="2">
    <source>
        <dbReference type="ARBA" id="ARBA00004651"/>
    </source>
</evidence>
<dbReference type="PROSITE" id="PS50885">
    <property type="entry name" value="HAMP"/>
    <property type="match status" value="1"/>
</dbReference>
<dbReference type="SMART" id="SM00091">
    <property type="entry name" value="PAS"/>
    <property type="match status" value="1"/>
</dbReference>
<evidence type="ECO:0000313" key="16">
    <source>
        <dbReference type="EMBL" id="RQH21021.1"/>
    </source>
</evidence>
<dbReference type="Gene3D" id="1.10.287.130">
    <property type="match status" value="1"/>
</dbReference>
<dbReference type="Gene3D" id="1.10.8.500">
    <property type="entry name" value="HAMP domain in histidine kinase"/>
    <property type="match status" value="1"/>
</dbReference>
<evidence type="ECO:0000256" key="12">
    <source>
        <dbReference type="SAM" id="Phobius"/>
    </source>
</evidence>
<comment type="subcellular location">
    <subcellularLocation>
        <location evidence="2">Cell membrane</location>
        <topology evidence="2">Multi-pass membrane protein</topology>
    </subcellularLocation>
</comment>
<evidence type="ECO:0000259" key="13">
    <source>
        <dbReference type="PROSITE" id="PS50112"/>
    </source>
</evidence>
<dbReference type="InterPro" id="IPR036097">
    <property type="entry name" value="HisK_dim/P_sf"/>
</dbReference>
<keyword evidence="5" id="KW-0597">Phosphoprotein</keyword>
<dbReference type="PROSITE" id="PS50113">
    <property type="entry name" value="PAC"/>
    <property type="match status" value="1"/>
</dbReference>
<dbReference type="PROSITE" id="PS50112">
    <property type="entry name" value="PAS"/>
    <property type="match status" value="1"/>
</dbReference>
<keyword evidence="7 12" id="KW-0812">Transmembrane</keyword>
<evidence type="ECO:0000256" key="1">
    <source>
        <dbReference type="ARBA" id="ARBA00000085"/>
    </source>
</evidence>
<keyword evidence="17" id="KW-1185">Reference proteome</keyword>
<evidence type="ECO:0000256" key="3">
    <source>
        <dbReference type="ARBA" id="ARBA00012438"/>
    </source>
</evidence>
<dbReference type="InterPro" id="IPR000014">
    <property type="entry name" value="PAS"/>
</dbReference>
<dbReference type="GO" id="GO:0005886">
    <property type="term" value="C:plasma membrane"/>
    <property type="evidence" value="ECO:0007669"/>
    <property type="project" value="UniProtKB-SubCell"/>
</dbReference>
<dbReference type="Pfam" id="PF00672">
    <property type="entry name" value="HAMP"/>
    <property type="match status" value="1"/>
</dbReference>
<keyword evidence="11" id="KW-0175">Coiled coil</keyword>
<evidence type="ECO:0000313" key="17">
    <source>
        <dbReference type="Proteomes" id="UP000269154"/>
    </source>
</evidence>
<evidence type="ECO:0000256" key="7">
    <source>
        <dbReference type="ARBA" id="ARBA00022692"/>
    </source>
</evidence>
<feature type="transmembrane region" description="Helical" evidence="12">
    <location>
        <begin position="12"/>
        <end position="38"/>
    </location>
</feature>
<evidence type="ECO:0000256" key="11">
    <source>
        <dbReference type="SAM" id="Coils"/>
    </source>
</evidence>
<gene>
    <name evidence="16" type="ORF">D5R40_31765</name>
</gene>
<dbReference type="EC" id="2.7.13.3" evidence="3"/>
<dbReference type="SUPFAM" id="SSF55785">
    <property type="entry name" value="PYP-like sensor domain (PAS domain)"/>
    <property type="match status" value="2"/>
</dbReference>
<comment type="caution">
    <text evidence="16">The sequence shown here is derived from an EMBL/GenBank/DDBJ whole genome shotgun (WGS) entry which is preliminary data.</text>
</comment>
<organism evidence="16 17">
    <name type="scientific">Okeania hirsuta</name>
    <dbReference type="NCBI Taxonomy" id="1458930"/>
    <lineage>
        <taxon>Bacteria</taxon>
        <taxon>Bacillati</taxon>
        <taxon>Cyanobacteriota</taxon>
        <taxon>Cyanophyceae</taxon>
        <taxon>Oscillatoriophycideae</taxon>
        <taxon>Oscillatoriales</taxon>
        <taxon>Microcoleaceae</taxon>
        <taxon>Okeania</taxon>
    </lineage>
</organism>
<dbReference type="CDD" id="cd00082">
    <property type="entry name" value="HisKA"/>
    <property type="match status" value="1"/>
</dbReference>
<sequence>MNCKKTTPIPKLSIRTTLVVSFVIQIVAAVGLTGWLSFRNGQKTVNSLALQLCTEIGNRIDQQLQTFLSIPHLIHQNNQAAIARGHINVRDLTELRRYFWQQLHIFKSVTDIGIGNAQGEIVAVSSVENVTGVVRVLNATTDGKMETYAVDQSGEPTTLIKVTPFNIDQRPWYQDAVKAGKPVWSGIFPRLTQSVLAMSAVHPVYSKQGDLKGVLYILMHLSEIGDFLQSLKIGKTGQSFIIESNGLLVATSTGEIPFLQTDTSIERIKATDSSNSITRATSQYLLGKFSDFLEITSSQQIRFEIENKNYFLQVLPFRDDKGLNWLVAIVVPEADFMEQIYANNRQTVLLCFLAIGLATIACSLTADWITAPLRIISQASDGLAQGNLKQQIEPSFFIETNILAESFNKMARQLEESFDALRQSEMTNRAIINTIPDLMIRARSDGSYIDIMGSSGLPGVYDIKAFKEGKTVKESLPFDLAERRMHYIQEALGTGKLQVYEHQIIFNGQIRYEEVRIMVLGKDEVLVMVHDISPRKQAEKALEKANQELEKEVARRTVSLIESQRTLTTLMSNLPGMAYRCLNDSNWTMIFVSQGCYNLTGYLPKDLIKSSLYAQLIHPEERDRLWQQVQQAIAEKRPFRATYRLISQQGTEKWMWEQGRGIFNQKGEVQFIEGFITDITDWVKAKKDLEKSNLELREILEQLKVTQVKLQIAKENAETANKAKSEFLANMSHELRTPLNS</sequence>
<reference evidence="16 17" key="1">
    <citation type="journal article" date="2018" name="ACS Chem. Biol.">
        <title>Ketoreductase domain dysfunction expands chemodiversity: malyngamide biosynthesis in the cyanobacterium Okeania hirsuta.</title>
        <authorList>
            <person name="Moss N.A."/>
            <person name="Leao T."/>
            <person name="Rankin M."/>
            <person name="McCullough T.M."/>
            <person name="Qu P."/>
            <person name="Korobeynikov A."/>
            <person name="Smith J.L."/>
            <person name="Gerwick L."/>
            <person name="Gerwick W.H."/>
        </authorList>
    </citation>
    <scope>NUCLEOTIDE SEQUENCE [LARGE SCALE GENOMIC DNA]</scope>
    <source>
        <strain evidence="16 17">PAB10Feb10-1</strain>
    </source>
</reference>
<evidence type="ECO:0000256" key="5">
    <source>
        <dbReference type="ARBA" id="ARBA00022553"/>
    </source>
</evidence>
<dbReference type="InterPro" id="IPR035965">
    <property type="entry name" value="PAS-like_dom_sf"/>
</dbReference>
<keyword evidence="9 12" id="KW-1133">Transmembrane helix</keyword>
<evidence type="ECO:0000256" key="9">
    <source>
        <dbReference type="ARBA" id="ARBA00022989"/>
    </source>
</evidence>
<dbReference type="InterPro" id="IPR052162">
    <property type="entry name" value="Sensor_kinase/Photoreceptor"/>
</dbReference>
<evidence type="ECO:0000256" key="6">
    <source>
        <dbReference type="ARBA" id="ARBA00022679"/>
    </source>
</evidence>
<feature type="coiled-coil region" evidence="11">
    <location>
        <begin position="686"/>
        <end position="723"/>
    </location>
</feature>
<proteinExistence type="predicted"/>
<name>A0A3N6PWR0_9CYAN</name>
<dbReference type="InterPro" id="IPR000700">
    <property type="entry name" value="PAS-assoc_C"/>
</dbReference>
<dbReference type="Gene3D" id="3.30.450.20">
    <property type="entry name" value="PAS domain"/>
    <property type="match status" value="4"/>
</dbReference>
<dbReference type="InterPro" id="IPR003660">
    <property type="entry name" value="HAMP_dom"/>
</dbReference>
<dbReference type="InterPro" id="IPR003661">
    <property type="entry name" value="HisK_dim/P_dom"/>
</dbReference>
<evidence type="ECO:0000256" key="4">
    <source>
        <dbReference type="ARBA" id="ARBA00022475"/>
    </source>
</evidence>
<dbReference type="SUPFAM" id="SSF158472">
    <property type="entry name" value="HAMP domain-like"/>
    <property type="match status" value="1"/>
</dbReference>
<dbReference type="CDD" id="cd00130">
    <property type="entry name" value="PAS"/>
    <property type="match status" value="1"/>
</dbReference>
<dbReference type="SUPFAM" id="SSF47384">
    <property type="entry name" value="Homodimeric domain of signal transducing histidine kinase"/>
    <property type="match status" value="1"/>
</dbReference>
<dbReference type="EMBL" id="RCBY01000405">
    <property type="protein sequence ID" value="RQH21021.1"/>
    <property type="molecule type" value="Genomic_DNA"/>
</dbReference>
<dbReference type="PANTHER" id="PTHR43304:SF1">
    <property type="entry name" value="PAC DOMAIN-CONTAINING PROTEIN"/>
    <property type="match status" value="1"/>
</dbReference>
<comment type="catalytic activity">
    <reaction evidence="1">
        <text>ATP + protein L-histidine = ADP + protein N-phospho-L-histidine.</text>
        <dbReference type="EC" id="2.7.13.3"/>
    </reaction>
</comment>
<protein>
    <recommendedName>
        <fullName evidence="3">histidine kinase</fullName>
        <ecNumber evidence="3">2.7.13.3</ecNumber>
    </recommendedName>
</protein>
<dbReference type="GO" id="GO:0000155">
    <property type="term" value="F:phosphorelay sensor kinase activity"/>
    <property type="evidence" value="ECO:0007669"/>
    <property type="project" value="InterPro"/>
</dbReference>
<evidence type="ECO:0000256" key="8">
    <source>
        <dbReference type="ARBA" id="ARBA00022777"/>
    </source>
</evidence>
<accession>A0A3N6PWR0</accession>
<evidence type="ECO:0000256" key="10">
    <source>
        <dbReference type="ARBA" id="ARBA00023136"/>
    </source>
</evidence>
<keyword evidence="6" id="KW-0808">Transferase</keyword>
<keyword evidence="4" id="KW-1003">Cell membrane</keyword>
<evidence type="ECO:0000259" key="15">
    <source>
        <dbReference type="PROSITE" id="PS50885"/>
    </source>
</evidence>
<feature type="domain" description="HAMP" evidence="15">
    <location>
        <begin position="367"/>
        <end position="419"/>
    </location>
</feature>
<feature type="domain" description="PAS" evidence="13">
    <location>
        <begin position="563"/>
        <end position="636"/>
    </location>
</feature>
<dbReference type="InterPro" id="IPR013655">
    <property type="entry name" value="PAS_fold_3"/>
</dbReference>
<dbReference type="CDD" id="cd06225">
    <property type="entry name" value="HAMP"/>
    <property type="match status" value="1"/>
</dbReference>
<dbReference type="NCBIfam" id="TIGR00229">
    <property type="entry name" value="sensory_box"/>
    <property type="match status" value="1"/>
</dbReference>
<evidence type="ECO:0000259" key="14">
    <source>
        <dbReference type="PROSITE" id="PS50113"/>
    </source>
</evidence>